<protein>
    <submittedName>
        <fullName evidence="1">Uncharacterized protein</fullName>
    </submittedName>
</protein>
<dbReference type="RefSeq" id="WP_132279768.1">
    <property type="nucleotide sequence ID" value="NZ_JAOBST010000015.1"/>
</dbReference>
<accession>A0A4R4FBH9</accession>
<dbReference type="EMBL" id="SMMX01000015">
    <property type="protein sequence ID" value="TDA20815.1"/>
    <property type="molecule type" value="Genomic_DNA"/>
</dbReference>
<comment type="caution">
    <text evidence="1">The sequence shown here is derived from an EMBL/GenBank/DDBJ whole genome shotgun (WGS) entry which is preliminary data.</text>
</comment>
<organism evidence="1 2">
    <name type="scientific">Extibacter muris</name>
    <dbReference type="NCBI Taxonomy" id="1796622"/>
    <lineage>
        <taxon>Bacteria</taxon>
        <taxon>Bacillati</taxon>
        <taxon>Bacillota</taxon>
        <taxon>Clostridia</taxon>
        <taxon>Lachnospirales</taxon>
        <taxon>Lachnospiraceae</taxon>
        <taxon>Extibacter</taxon>
    </lineage>
</organism>
<dbReference type="AlphaFoldDB" id="A0A4R4FBH9"/>
<sequence length="87" mass="9737">MKIIIRTEGLSLRVPVPLRMAGFLIKRIPQSAINKMCSDIPGPYACLATRENLITIVEECMDVLRENKGLEIVHVEAKDGTFVSIRL</sequence>
<keyword evidence="2" id="KW-1185">Reference proteome</keyword>
<dbReference type="Proteomes" id="UP000295710">
    <property type="component" value="Unassembled WGS sequence"/>
</dbReference>
<name>A0A4R4FBH9_9FIRM</name>
<gene>
    <name evidence="1" type="ORF">E1963_15280</name>
</gene>
<reference evidence="1 2" key="1">
    <citation type="journal article" date="2016" name="Nat. Microbiol.">
        <title>The Mouse Intestinal Bacterial Collection (miBC) provides host-specific insight into cultured diversity and functional potential of the gut microbiota.</title>
        <authorList>
            <person name="Lagkouvardos I."/>
            <person name="Pukall R."/>
            <person name="Abt B."/>
            <person name="Foesel B.U."/>
            <person name="Meier-Kolthoff J.P."/>
            <person name="Kumar N."/>
            <person name="Bresciani A."/>
            <person name="Martinez I."/>
            <person name="Just S."/>
            <person name="Ziegler C."/>
            <person name="Brugiroux S."/>
            <person name="Garzetti D."/>
            <person name="Wenning M."/>
            <person name="Bui T.P."/>
            <person name="Wang J."/>
            <person name="Hugenholtz F."/>
            <person name="Plugge C.M."/>
            <person name="Peterson D.A."/>
            <person name="Hornef M.W."/>
            <person name="Baines J.F."/>
            <person name="Smidt H."/>
            <person name="Walter J."/>
            <person name="Kristiansen K."/>
            <person name="Nielsen H.B."/>
            <person name="Haller D."/>
            <person name="Overmann J."/>
            <person name="Stecher B."/>
            <person name="Clavel T."/>
        </authorList>
    </citation>
    <scope>NUCLEOTIDE SEQUENCE [LARGE SCALE GENOMIC DNA]</scope>
    <source>
        <strain evidence="1 2">DSM 28560</strain>
    </source>
</reference>
<proteinExistence type="predicted"/>
<evidence type="ECO:0000313" key="1">
    <source>
        <dbReference type="EMBL" id="TDA20815.1"/>
    </source>
</evidence>
<evidence type="ECO:0000313" key="2">
    <source>
        <dbReference type="Proteomes" id="UP000295710"/>
    </source>
</evidence>